<keyword evidence="2" id="KW-1003">Cell membrane</keyword>
<dbReference type="KEGG" id="glz:GLAREA_05225"/>
<dbReference type="PANTHER" id="PTHR43702:SF5">
    <property type="entry name" value="MAJOR FACILITATOR SUPERFAMILY (MFS) PROFILE DOMAIN-CONTAINING PROTEIN"/>
    <property type="match status" value="1"/>
</dbReference>
<dbReference type="EMBL" id="KE145353">
    <property type="protein sequence ID" value="EPE35887.1"/>
    <property type="molecule type" value="Genomic_DNA"/>
</dbReference>
<accession>S3DBT6</accession>
<dbReference type="PANTHER" id="PTHR43702">
    <property type="entry name" value="L-FUCOSE-PROTON SYMPORTER"/>
    <property type="match status" value="1"/>
</dbReference>
<feature type="transmembrane region" description="Helical" evidence="3">
    <location>
        <begin position="59"/>
        <end position="79"/>
    </location>
</feature>
<evidence type="ECO:0000256" key="2">
    <source>
        <dbReference type="ARBA" id="ARBA00022475"/>
    </source>
</evidence>
<evidence type="ECO:0000313" key="5">
    <source>
        <dbReference type="Proteomes" id="UP000016922"/>
    </source>
</evidence>
<dbReference type="eggNOG" id="ENOG502QPVD">
    <property type="taxonomic scope" value="Eukaryota"/>
</dbReference>
<organism evidence="4 5">
    <name type="scientific">Glarea lozoyensis (strain ATCC 20868 / MF5171)</name>
    <dbReference type="NCBI Taxonomy" id="1116229"/>
    <lineage>
        <taxon>Eukaryota</taxon>
        <taxon>Fungi</taxon>
        <taxon>Dikarya</taxon>
        <taxon>Ascomycota</taxon>
        <taxon>Pezizomycotina</taxon>
        <taxon>Leotiomycetes</taxon>
        <taxon>Helotiales</taxon>
        <taxon>Helotiaceae</taxon>
        <taxon>Glarea</taxon>
    </lineage>
</organism>
<dbReference type="GO" id="GO:0022857">
    <property type="term" value="F:transmembrane transporter activity"/>
    <property type="evidence" value="ECO:0007669"/>
    <property type="project" value="InterPro"/>
</dbReference>
<feature type="transmembrane region" description="Helical" evidence="3">
    <location>
        <begin position="91"/>
        <end position="112"/>
    </location>
</feature>
<proteinExistence type="predicted"/>
<feature type="transmembrane region" description="Helical" evidence="3">
    <location>
        <begin position="371"/>
        <end position="391"/>
    </location>
</feature>
<feature type="transmembrane region" description="Helical" evidence="3">
    <location>
        <begin position="27"/>
        <end position="47"/>
    </location>
</feature>
<gene>
    <name evidence="4" type="ORF">GLAREA_05225</name>
</gene>
<evidence type="ECO:0000256" key="1">
    <source>
        <dbReference type="ARBA" id="ARBA00004429"/>
    </source>
</evidence>
<keyword evidence="3" id="KW-0472">Membrane</keyword>
<feature type="transmembrane region" description="Helical" evidence="3">
    <location>
        <begin position="403"/>
        <end position="426"/>
    </location>
</feature>
<feature type="transmembrane region" description="Helical" evidence="3">
    <location>
        <begin position="337"/>
        <end position="359"/>
    </location>
</feature>
<dbReference type="OMA" id="GAYFLCP"/>
<evidence type="ECO:0000256" key="3">
    <source>
        <dbReference type="SAM" id="Phobius"/>
    </source>
</evidence>
<dbReference type="OrthoDB" id="546893at2759"/>
<dbReference type="SUPFAM" id="SSF103473">
    <property type="entry name" value="MFS general substrate transporter"/>
    <property type="match status" value="1"/>
</dbReference>
<keyword evidence="5" id="KW-1185">Reference proteome</keyword>
<keyword evidence="3" id="KW-0812">Transmembrane</keyword>
<evidence type="ECO:0000313" key="4">
    <source>
        <dbReference type="EMBL" id="EPE35887.1"/>
    </source>
</evidence>
<dbReference type="Proteomes" id="UP000016922">
    <property type="component" value="Unassembled WGS sequence"/>
</dbReference>
<reference evidence="4 5" key="1">
    <citation type="journal article" date="2013" name="BMC Genomics">
        <title>Genomics-driven discovery of the pneumocandin biosynthetic gene cluster in the fungus Glarea lozoyensis.</title>
        <authorList>
            <person name="Chen L."/>
            <person name="Yue Q."/>
            <person name="Zhang X."/>
            <person name="Xiang M."/>
            <person name="Wang C."/>
            <person name="Li S."/>
            <person name="Che Y."/>
            <person name="Ortiz-Lopez F.J."/>
            <person name="Bills G.F."/>
            <person name="Liu X."/>
            <person name="An Z."/>
        </authorList>
    </citation>
    <scope>NUCLEOTIDE SEQUENCE [LARGE SCALE GENOMIC DNA]</scope>
    <source>
        <strain evidence="5">ATCC 20868 / MF5171</strain>
    </source>
</reference>
<dbReference type="AlphaFoldDB" id="S3DBT6"/>
<dbReference type="RefSeq" id="XP_008076705.1">
    <property type="nucleotide sequence ID" value="XM_008078514.1"/>
</dbReference>
<protein>
    <submittedName>
        <fullName evidence="4">MFS general substrate transporter</fullName>
    </submittedName>
</protein>
<sequence>MVFYRRNIVISDDTITSAAQLTLKQSLVPNFLVTILFFLWGFAYGLLDVLNPHFQKSLNITPSMASGLSAAYFGAYFLCPPTISGWILRRFGFRVTFMSGLAVLAVGCLLMWPSGVKSSFGGFCGSMFVVGSGLATLETAADPFLSICGPPRYSEIRLNLAQAIQATGSFVAPLLASRVFFARSVDTAEGLKNVQWVYLGVAGFVGLLIVLFFLAPMPEITDADMHTQEALISDVDPGPLKKQYNLFLAVFSQFTYVGAQVAVANYFVNFCEEAGKTPAVSSDIFAAAQGLYAFNRFVAGGLMGFRAVKPRYVLATYLFGCFAFVLAASQTAGNTSIVMICLVLCFESACFATIFALGLRGLGRHTKIGGALIVAAISGGAVFPPMTGAVATHLQKQKSTKPFHTAMLIPMGGFICAWIYPIYVNLLKRDLMDGHRTTDVGIGPPLAEKEFSMVGSHVAKNDGHVTAV</sequence>
<dbReference type="Pfam" id="PF07690">
    <property type="entry name" value="MFS_1"/>
    <property type="match status" value="1"/>
</dbReference>
<dbReference type="InterPro" id="IPR036259">
    <property type="entry name" value="MFS_trans_sf"/>
</dbReference>
<dbReference type="InterPro" id="IPR011701">
    <property type="entry name" value="MFS"/>
</dbReference>
<dbReference type="HOGENOM" id="CLU_028452_3_1_1"/>
<dbReference type="GO" id="GO:0005886">
    <property type="term" value="C:plasma membrane"/>
    <property type="evidence" value="ECO:0007669"/>
    <property type="project" value="UniProtKB-SubCell"/>
</dbReference>
<keyword evidence="3" id="KW-1133">Transmembrane helix</keyword>
<feature type="transmembrane region" description="Helical" evidence="3">
    <location>
        <begin position="158"/>
        <end position="176"/>
    </location>
</feature>
<dbReference type="InterPro" id="IPR050375">
    <property type="entry name" value="MFS_TsgA-like"/>
</dbReference>
<feature type="transmembrane region" description="Helical" evidence="3">
    <location>
        <begin position="196"/>
        <end position="215"/>
    </location>
</feature>
<comment type="subcellular location">
    <subcellularLocation>
        <location evidence="1">Cell inner membrane</location>
        <topology evidence="1">Multi-pass membrane protein</topology>
    </subcellularLocation>
</comment>
<feature type="transmembrane region" description="Helical" evidence="3">
    <location>
        <begin position="312"/>
        <end position="331"/>
    </location>
</feature>
<dbReference type="GeneID" id="19464279"/>
<dbReference type="Gene3D" id="1.20.1250.20">
    <property type="entry name" value="MFS general substrate transporter like domains"/>
    <property type="match status" value="2"/>
</dbReference>
<name>S3DBT6_GLAL2</name>